<keyword evidence="1" id="KW-0472">Membrane</keyword>
<organism evidence="2 3">
    <name type="scientific">Oceanobacillus piezotolerans</name>
    <dbReference type="NCBI Taxonomy" id="2448030"/>
    <lineage>
        <taxon>Bacteria</taxon>
        <taxon>Bacillati</taxon>
        <taxon>Bacillota</taxon>
        <taxon>Bacilli</taxon>
        <taxon>Bacillales</taxon>
        <taxon>Bacillaceae</taxon>
        <taxon>Oceanobacillus</taxon>
    </lineage>
</organism>
<dbReference type="AlphaFoldDB" id="A0A498DF72"/>
<dbReference type="Proteomes" id="UP000270219">
    <property type="component" value="Unassembled WGS sequence"/>
</dbReference>
<dbReference type="EMBL" id="RCHR01000001">
    <property type="protein sequence ID" value="RLL48175.1"/>
    <property type="molecule type" value="Genomic_DNA"/>
</dbReference>
<dbReference type="OrthoDB" id="2965336at2"/>
<keyword evidence="1" id="KW-1133">Transmembrane helix</keyword>
<gene>
    <name evidence="2" type="ORF">D8M04_02560</name>
</gene>
<comment type="caution">
    <text evidence="2">The sequence shown here is derived from an EMBL/GenBank/DDBJ whole genome shotgun (WGS) entry which is preliminary data.</text>
</comment>
<accession>A0A498DF72</accession>
<name>A0A498DF72_9BACI</name>
<evidence type="ECO:0000256" key="1">
    <source>
        <dbReference type="SAM" id="Phobius"/>
    </source>
</evidence>
<evidence type="ECO:0000313" key="2">
    <source>
        <dbReference type="EMBL" id="RLL48175.1"/>
    </source>
</evidence>
<evidence type="ECO:0000313" key="3">
    <source>
        <dbReference type="Proteomes" id="UP000270219"/>
    </source>
</evidence>
<keyword evidence="1" id="KW-0812">Transmembrane</keyword>
<feature type="transmembrane region" description="Helical" evidence="1">
    <location>
        <begin position="51"/>
        <end position="71"/>
    </location>
</feature>
<sequence length="392" mass="44552">MKKEDWKDKEIRKLLQEMPKVTDEIPKVILYEQISKKLTDDKPAKNQKIKLIPVFTTLVAIFLLSVIPFLINDRNQIANNYALDYKDMENTNESTEIMISEDSLEKSGEESTIADYHDSTELEMGDLETIKDSNVVHSVGNDSSIVFAAVADKQFQYVIPVSFIVPNKNSLNENYKQLDNYMKEEGFSSEYLFEGASYEIEPENKEVKIQLPTNFSIDSSAEANLFKDIIQTMFSPYGIEKAVLISEGEEPIDLGPIGQINELRIQESNKASYKLYNSEYLVPVPHQLENNISDAIMEMKNSEEAFNLTKTIPDSIHFSVESFDSELDLFYTGDSVIEETEESITMIEAILMTAKSYGFETVRFNEMGIDAIGHYNMNEPIQVPTAVNPIVK</sequence>
<proteinExistence type="predicted"/>
<dbReference type="RefSeq" id="WP_121521106.1">
    <property type="nucleotide sequence ID" value="NZ_RCHR01000001.1"/>
</dbReference>
<protein>
    <recommendedName>
        <fullName evidence="4">GerMN domain-containing protein</fullName>
    </recommendedName>
</protein>
<evidence type="ECO:0008006" key="4">
    <source>
        <dbReference type="Google" id="ProtNLM"/>
    </source>
</evidence>
<reference evidence="2 3" key="1">
    <citation type="submission" date="2018-10" db="EMBL/GenBank/DDBJ databases">
        <title>Oceanobacillus sp. YLB-02 draft genome.</title>
        <authorList>
            <person name="Yu L."/>
        </authorList>
    </citation>
    <scope>NUCLEOTIDE SEQUENCE [LARGE SCALE GENOMIC DNA]</scope>
    <source>
        <strain evidence="2 3">YLB-02</strain>
    </source>
</reference>
<keyword evidence="3" id="KW-1185">Reference proteome</keyword>